<feature type="compositionally biased region" description="Pro residues" evidence="10">
    <location>
        <begin position="195"/>
        <end position="208"/>
    </location>
</feature>
<dbReference type="GO" id="GO:0006626">
    <property type="term" value="P:protein targeting to mitochondrion"/>
    <property type="evidence" value="ECO:0007669"/>
    <property type="project" value="TreeGrafter"/>
</dbReference>
<evidence type="ECO:0000256" key="8">
    <source>
        <dbReference type="ARBA" id="ARBA00023140"/>
    </source>
</evidence>
<dbReference type="GO" id="GO:0090141">
    <property type="term" value="P:positive regulation of mitochondrial fission"/>
    <property type="evidence" value="ECO:0007669"/>
    <property type="project" value="UniProtKB-UniRule"/>
</dbReference>
<keyword evidence="5" id="KW-0175">Coiled coil</keyword>
<dbReference type="GO" id="GO:0090314">
    <property type="term" value="P:positive regulation of protein targeting to membrane"/>
    <property type="evidence" value="ECO:0007669"/>
    <property type="project" value="UniProtKB-UniRule"/>
</dbReference>
<comment type="function">
    <text evidence="9">Plays a role in mitochondrial and peroxisomal fission. Promotes the recruitment and association of the fission mediator dynamin-related protein 1 (DNM1L) to the mitochondrial surface.</text>
</comment>
<sequence>MEFWKNRSIYTVNSNADSRSERPDTVYMVVPLLGVALLIIIALFLIWRCQLQKATRRRPAYTQNRYLANRNARSLPRILVHRDPPSHSENSHANDRPSVVVSSGERAGASVTPQDAHHHTSHSQNNRSLYVQDSSLSVASHLSGATPPPSYEEVTGHLESSSDETTAPYSDPPPKYEEIVLENRSIGRPPVVHTDPPPPQPPGRPSIPPNLLSPQSMLQAAKELGQQASQKLLQTVTKKYSSRYGYPENRPSQPVEVQPDQSRTSASQEFWLSPEEDTGTAVEFMVLRRQVVKMSRRIAGLERQNAEHKQTELVLFSLLLSACLINGWLWLRR</sequence>
<dbReference type="GO" id="GO:0005741">
    <property type="term" value="C:mitochondrial outer membrane"/>
    <property type="evidence" value="ECO:0007669"/>
    <property type="project" value="UniProtKB-SubCell"/>
</dbReference>
<evidence type="ECO:0000256" key="7">
    <source>
        <dbReference type="ARBA" id="ARBA00023136"/>
    </source>
</evidence>
<evidence type="ECO:0000259" key="11">
    <source>
        <dbReference type="Pfam" id="PF05644"/>
    </source>
</evidence>
<keyword evidence="6 9" id="KW-0496">Mitochondrion</keyword>
<dbReference type="AlphaFoldDB" id="A0A498LU84"/>
<reference evidence="12 13" key="1">
    <citation type="submission" date="2018-03" db="EMBL/GenBank/DDBJ databases">
        <title>Draft genome sequence of Rohu Carp (Labeo rohita).</title>
        <authorList>
            <person name="Das P."/>
            <person name="Kushwaha B."/>
            <person name="Joshi C.G."/>
            <person name="Kumar D."/>
            <person name="Nagpure N.S."/>
            <person name="Sahoo L."/>
            <person name="Das S.P."/>
            <person name="Bit A."/>
            <person name="Patnaik S."/>
            <person name="Meher P.K."/>
            <person name="Jayasankar P."/>
            <person name="Koringa P.G."/>
            <person name="Patel N.V."/>
            <person name="Hinsu A.T."/>
            <person name="Kumar R."/>
            <person name="Pandey M."/>
            <person name="Agarwal S."/>
            <person name="Srivastava S."/>
            <person name="Singh M."/>
            <person name="Iquebal M.A."/>
            <person name="Jaiswal S."/>
            <person name="Angadi U.B."/>
            <person name="Kumar N."/>
            <person name="Raza M."/>
            <person name="Shah T.M."/>
            <person name="Rai A."/>
            <person name="Jena J.K."/>
        </authorList>
    </citation>
    <scope>NUCLEOTIDE SEQUENCE [LARGE SCALE GENOMIC DNA]</scope>
    <source>
        <strain evidence="12">DASCIFA01</strain>
        <tissue evidence="12">Testis</tissue>
    </source>
</reference>
<organism evidence="12 13">
    <name type="scientific">Labeo rohita</name>
    <name type="common">Indian major carp</name>
    <name type="synonym">Cyprinus rohita</name>
    <dbReference type="NCBI Taxonomy" id="84645"/>
    <lineage>
        <taxon>Eukaryota</taxon>
        <taxon>Metazoa</taxon>
        <taxon>Chordata</taxon>
        <taxon>Craniata</taxon>
        <taxon>Vertebrata</taxon>
        <taxon>Euteleostomi</taxon>
        <taxon>Actinopterygii</taxon>
        <taxon>Neopterygii</taxon>
        <taxon>Teleostei</taxon>
        <taxon>Ostariophysi</taxon>
        <taxon>Cypriniformes</taxon>
        <taxon>Cyprinidae</taxon>
        <taxon>Labeoninae</taxon>
        <taxon>Labeonini</taxon>
        <taxon>Labeo</taxon>
    </lineage>
</organism>
<dbReference type="PANTHER" id="PTHR16501">
    <property type="entry name" value="TRANSPORT AND GOLGI ORGANIZATION PROTEIN 11"/>
    <property type="match status" value="1"/>
</dbReference>
<evidence type="ECO:0000256" key="2">
    <source>
        <dbReference type="ARBA" id="ARBA00022692"/>
    </source>
</evidence>
<dbReference type="GO" id="GO:0000266">
    <property type="term" value="P:mitochondrial fission"/>
    <property type="evidence" value="ECO:0007669"/>
    <property type="project" value="UniProtKB-UniRule"/>
</dbReference>
<feature type="region of interest" description="Disordered" evidence="10">
    <location>
        <begin position="242"/>
        <end position="269"/>
    </location>
</feature>
<comment type="similarity">
    <text evidence="1 9">Belongs to the Tango11 family.</text>
</comment>
<keyword evidence="13" id="KW-1185">Reference proteome</keyword>
<evidence type="ECO:0000256" key="4">
    <source>
        <dbReference type="ARBA" id="ARBA00022989"/>
    </source>
</evidence>
<evidence type="ECO:0000256" key="6">
    <source>
        <dbReference type="ARBA" id="ARBA00023128"/>
    </source>
</evidence>
<feature type="compositionally biased region" description="Polar residues" evidence="10">
    <location>
        <begin position="259"/>
        <end position="269"/>
    </location>
</feature>
<feature type="region of interest" description="Disordered" evidence="10">
    <location>
        <begin position="140"/>
        <end position="213"/>
    </location>
</feature>
<feature type="domain" description="Mff-like" evidence="11">
    <location>
        <begin position="177"/>
        <end position="333"/>
    </location>
</feature>
<accession>A0A498LU84</accession>
<dbReference type="GO" id="GO:0005777">
    <property type="term" value="C:peroxisome"/>
    <property type="evidence" value="ECO:0007669"/>
    <property type="project" value="UniProtKB-SubCell"/>
</dbReference>
<comment type="caution">
    <text evidence="9">Lacks conserved residue(s) required for the propagation of feature annotation.</text>
</comment>
<keyword evidence="3 9" id="KW-1000">Mitochondrion outer membrane</keyword>
<evidence type="ECO:0000256" key="10">
    <source>
        <dbReference type="SAM" id="MobiDB-lite"/>
    </source>
</evidence>
<evidence type="ECO:0000256" key="3">
    <source>
        <dbReference type="ARBA" id="ARBA00022787"/>
    </source>
</evidence>
<evidence type="ECO:0000256" key="9">
    <source>
        <dbReference type="RuleBase" id="RU368040"/>
    </source>
</evidence>
<dbReference type="Pfam" id="PF05644">
    <property type="entry name" value="Miff"/>
    <property type="match status" value="1"/>
</dbReference>
<feature type="compositionally biased region" description="Basic and acidic residues" evidence="10">
    <location>
        <begin position="80"/>
        <end position="95"/>
    </location>
</feature>
<gene>
    <name evidence="12" type="ORF">ROHU_030516</name>
</gene>
<comment type="subcellular location">
    <subcellularLocation>
        <location evidence="9">Mitochondrion outer membrane</location>
        <topology evidence="9">Single-pass type IV membrane protein</topology>
    </subcellularLocation>
    <subcellularLocation>
        <location evidence="9">Peroxisome</location>
    </subcellularLocation>
</comment>
<dbReference type="Proteomes" id="UP000290572">
    <property type="component" value="Unassembled WGS sequence"/>
</dbReference>
<keyword evidence="2 9" id="KW-0812">Transmembrane</keyword>
<feature type="transmembrane region" description="Helical" evidence="9">
    <location>
        <begin position="26"/>
        <end position="47"/>
    </location>
</feature>
<keyword evidence="4 9" id="KW-1133">Transmembrane helix</keyword>
<dbReference type="PANTHER" id="PTHR16501:SF16">
    <property type="entry name" value="MITOCHONDRIAL FISSION FACTOR"/>
    <property type="match status" value="1"/>
</dbReference>
<feature type="region of interest" description="Disordered" evidence="10">
    <location>
        <begin position="80"/>
        <end position="126"/>
    </location>
</feature>
<proteinExistence type="inferred from homology"/>
<evidence type="ECO:0000256" key="5">
    <source>
        <dbReference type="ARBA" id="ARBA00023054"/>
    </source>
</evidence>
<evidence type="ECO:0000313" key="13">
    <source>
        <dbReference type="Proteomes" id="UP000290572"/>
    </source>
</evidence>
<dbReference type="EMBL" id="QBIY01013186">
    <property type="protein sequence ID" value="RXN10676.1"/>
    <property type="molecule type" value="Genomic_DNA"/>
</dbReference>
<evidence type="ECO:0000256" key="1">
    <source>
        <dbReference type="ARBA" id="ARBA00009806"/>
    </source>
</evidence>
<keyword evidence="7 9" id="KW-0472">Membrane</keyword>
<evidence type="ECO:0000313" key="12">
    <source>
        <dbReference type="EMBL" id="RXN10676.1"/>
    </source>
</evidence>
<feature type="transmembrane region" description="Helical" evidence="9">
    <location>
        <begin position="313"/>
        <end position="331"/>
    </location>
</feature>
<protein>
    <recommendedName>
        <fullName evidence="9">Mitochondrial fission factor</fullName>
    </recommendedName>
</protein>
<dbReference type="InterPro" id="IPR039433">
    <property type="entry name" value="Mff-like_dom"/>
</dbReference>
<dbReference type="InterPro" id="IPR008518">
    <property type="entry name" value="Mff/Tango-11"/>
</dbReference>
<name>A0A498LU84_LABRO</name>
<comment type="caution">
    <text evidence="12">The sequence shown here is derived from an EMBL/GenBank/DDBJ whole genome shotgun (WGS) entry which is preliminary data.</text>
</comment>
<keyword evidence="8 9" id="KW-0576">Peroxisome</keyword>